<keyword evidence="3" id="KW-1185">Reference proteome</keyword>
<dbReference type="EMBL" id="CAKOFQ010009643">
    <property type="protein sequence ID" value="CAH2018188.1"/>
    <property type="molecule type" value="Genomic_DNA"/>
</dbReference>
<name>A0A9P0QEH5_ACAOB</name>
<protein>
    <submittedName>
        <fullName evidence="1">Uncharacterized protein</fullName>
    </submittedName>
</protein>
<evidence type="ECO:0000313" key="3">
    <source>
        <dbReference type="Proteomes" id="UP001152888"/>
    </source>
</evidence>
<proteinExistence type="predicted"/>
<gene>
    <name evidence="1" type="ORF">ACAOBT_LOCUS36477</name>
    <name evidence="2" type="ORF">ACAOBT_LOCUS37208</name>
</gene>
<organism evidence="1 3">
    <name type="scientific">Acanthoscelides obtectus</name>
    <name type="common">Bean weevil</name>
    <name type="synonym">Bruchus obtectus</name>
    <dbReference type="NCBI Taxonomy" id="200917"/>
    <lineage>
        <taxon>Eukaryota</taxon>
        <taxon>Metazoa</taxon>
        <taxon>Ecdysozoa</taxon>
        <taxon>Arthropoda</taxon>
        <taxon>Hexapoda</taxon>
        <taxon>Insecta</taxon>
        <taxon>Pterygota</taxon>
        <taxon>Neoptera</taxon>
        <taxon>Endopterygota</taxon>
        <taxon>Coleoptera</taxon>
        <taxon>Polyphaga</taxon>
        <taxon>Cucujiformia</taxon>
        <taxon>Chrysomeloidea</taxon>
        <taxon>Chrysomelidae</taxon>
        <taxon>Bruchinae</taxon>
        <taxon>Bruchini</taxon>
        <taxon>Acanthoscelides</taxon>
    </lineage>
</organism>
<dbReference type="EMBL" id="CAKOFQ010010315">
    <property type="protein sequence ID" value="CAH2019531.1"/>
    <property type="molecule type" value="Genomic_DNA"/>
</dbReference>
<dbReference type="Proteomes" id="UP001152888">
    <property type="component" value="Unassembled WGS sequence"/>
</dbReference>
<evidence type="ECO:0000313" key="1">
    <source>
        <dbReference type="EMBL" id="CAH2018188.1"/>
    </source>
</evidence>
<accession>A0A9P0QEH5</accession>
<sequence>MLWDCVNEISGKRNKKAEIDKIKIESGEEISNKNDIAQKFLEHLTSIGEKAERDTTHCSYQTSK</sequence>
<dbReference type="AlphaFoldDB" id="A0A9P0QEH5"/>
<evidence type="ECO:0000313" key="2">
    <source>
        <dbReference type="EMBL" id="CAH2019531.1"/>
    </source>
</evidence>
<comment type="caution">
    <text evidence="1">The sequence shown here is derived from an EMBL/GenBank/DDBJ whole genome shotgun (WGS) entry which is preliminary data.</text>
</comment>
<reference evidence="1" key="1">
    <citation type="submission" date="2022-03" db="EMBL/GenBank/DDBJ databases">
        <authorList>
            <person name="Sayadi A."/>
        </authorList>
    </citation>
    <scope>NUCLEOTIDE SEQUENCE</scope>
</reference>